<reference evidence="1 2" key="1">
    <citation type="journal article" date="2012" name="Proc. Natl. Acad. Sci. U.S.A.">
        <title>Antigenic diversity is generated by distinct evolutionary mechanisms in African trypanosome species.</title>
        <authorList>
            <person name="Jackson A.P."/>
            <person name="Berry A."/>
            <person name="Aslett M."/>
            <person name="Allison H.C."/>
            <person name="Burton P."/>
            <person name="Vavrova-Anderson J."/>
            <person name="Brown R."/>
            <person name="Browne H."/>
            <person name="Corton N."/>
            <person name="Hauser H."/>
            <person name="Gamble J."/>
            <person name="Gilderthorp R."/>
            <person name="Marcello L."/>
            <person name="McQuillan J."/>
            <person name="Otto T.D."/>
            <person name="Quail M.A."/>
            <person name="Sanders M.J."/>
            <person name="van Tonder A."/>
            <person name="Ginger M.L."/>
            <person name="Field M.C."/>
            <person name="Barry J.D."/>
            <person name="Hertz-Fowler C."/>
            <person name="Berriman M."/>
        </authorList>
    </citation>
    <scope>NUCLEOTIDE SEQUENCE</scope>
    <source>
        <strain evidence="1 2">Y486</strain>
    </source>
</reference>
<dbReference type="VEuPathDB" id="TriTrypDB:TvY486_0043250"/>
<keyword evidence="2" id="KW-1185">Reference proteome</keyword>
<proteinExistence type="predicted"/>
<sequence length="135" mass="14387">MCGWGALLFKDSGEVWVAGGAWGRALRFILQGPARAVSLALGSFAEATQKNLRICICIGNAAAMNVMKKGNANCDALVREPSLAGKALQEQGVHASWDYIASAGRPADVSSRGNGLWKVDVAKGWWMRRGGRGLR</sequence>
<dbReference type="EMBL" id="CAEX01007673">
    <property type="protein sequence ID" value="CCD21424.1"/>
    <property type="molecule type" value="Genomic_DNA"/>
</dbReference>
<accession>F9WV23</accession>
<name>F9WV23_TRYVY</name>
<gene>
    <name evidence="1" type="ORF">TvY486_0043250</name>
</gene>
<evidence type="ECO:0000313" key="1">
    <source>
        <dbReference type="EMBL" id="CCD21424.1"/>
    </source>
</evidence>
<evidence type="ECO:0000313" key="2">
    <source>
        <dbReference type="Proteomes" id="UP000009027"/>
    </source>
</evidence>
<protein>
    <submittedName>
        <fullName evidence="1">Uncharacterized protein</fullName>
    </submittedName>
</protein>
<dbReference type="Proteomes" id="UP000009027">
    <property type="component" value="Unassembled WGS sequence"/>
</dbReference>
<dbReference type="AlphaFoldDB" id="F9WV23"/>
<organism evidence="1 2">
    <name type="scientific">Trypanosoma vivax (strain Y486)</name>
    <dbReference type="NCBI Taxonomy" id="1055687"/>
    <lineage>
        <taxon>Eukaryota</taxon>
        <taxon>Discoba</taxon>
        <taxon>Euglenozoa</taxon>
        <taxon>Kinetoplastea</taxon>
        <taxon>Metakinetoplastina</taxon>
        <taxon>Trypanosomatida</taxon>
        <taxon>Trypanosomatidae</taxon>
        <taxon>Trypanosoma</taxon>
        <taxon>Duttonella</taxon>
    </lineage>
</organism>